<dbReference type="Gene3D" id="1.20.1580.10">
    <property type="entry name" value="ABC transporter ATPase like domain"/>
    <property type="match status" value="3"/>
</dbReference>
<evidence type="ECO:0000256" key="7">
    <source>
        <dbReference type="ARBA" id="ARBA00022769"/>
    </source>
</evidence>
<evidence type="ECO:0000256" key="15">
    <source>
        <dbReference type="ARBA" id="ARBA00039316"/>
    </source>
</evidence>
<proteinExistence type="inferred from homology"/>
<comment type="caution">
    <text evidence="19">The sequence shown here is derived from an EMBL/GenBank/DDBJ whole genome shotgun (WGS) entry which is preliminary data.</text>
</comment>
<evidence type="ECO:0000256" key="5">
    <source>
        <dbReference type="ARBA" id="ARBA00022741"/>
    </source>
</evidence>
<sequence>MTQGSIRIRGARQHNLQNLDIDIRTGEMTVVTGPSGSGKSSLVFDTLYAEGQRRYVETFSAYARQFLDRMDKPAVDKVEGVPPAIAIDQTNPVRSSRSTVGTMTELNDHLKLLFARAAELFDRETALQVRHDSPDSIYAALVERAGAGIGAGPPQADSAPSGGSEAREAGSVGAQVNPRVVLTFPVELPASTSAEEVTQWLSASGFTRVQAEREVATSTGPRKVLDVVADRFRIVGTERARVIEAIEVALKRGSGRLTVYALSADEGARPAAGPPQGGAAPSGGSEPRETGSVGALPPDVWKFSTGLHCPESDIRYGDPIPSMFSFNSAVGACETCRGFGRVIGVDLGLVIPNDKLTLRAGAIKTIQTPAWKEAQDDLMRHAEAAGIPRDTPWAKLTQEQKDWVIEGSPNWKGKWNQQWYGIKRFFAYLESKAYKMHIRVLLSKYRSYTPCPACAGARLKLESLLWRIGSKEDADAVLPPEKRFMPVGVKWSRAQLEALPGLCLHDLMLLPIERLRRLFDGIESHGNSANASEGDVQALKLLFDEITTRLRYLHDVGIGYLTLDRQSRTLSGGEVQRINLTTALGTSLVNTLFVLDEPSIGLHPRDMSRITEAMLRLRDAGNTLVVVEHDPAVMLAADRVVDMGPGPGVRGGQVVFDGTVDALRNADTLTGAYLGGRKQIGMGFKRLVSENTFRLILEGVREHNLQDVTVEIPLHRLVVVTGVSGSGKSTLIQDVLAPALMRHFGKATESPGAHDRMLGADYLSDVVFVDQSPIGKTARSNPASYVGAWDAVREIFATAALSRQRGYTASKFSFNSGDGRCATCGGSGFEHVEMQFLSDVYLRCPDCDGKRYRPEILEVTIERGGKALNVAAVLELTVAEAAQVFAEDRDVLRMLQPIVDVGLDYVKLGQPVPTLSGGEAQRLKLAGFLAEAAKNGSATKQGLARKGTLFLFDEPTTGLHFDDIARLMRALRKLLDAGHSLVVIEHNLDVIRASDWLIDLGPEGGEGGGRVVAEGTPELVRGMKGTFTGEALRDYELALGPSRFAVAEPRARFGAPAPAKGEGAIQIVNAREHNLKNLSVDIPRGKFSVVTGVSGSGKSTLAFDILFNEGQRRYLESLNAYARSIVQPAGRPEVDAVYGIPPTVAIEQRLSRGGRKSTVGTTTEVWHFLRLLYVKLGIQHCIHDGAAVQPQTPDSIAAQVMKKYRGQHIGLLAPLVSNRKGVYTELADWARPRGYTHLRVDGGFLPTLNFPRIDRFKEHSIELPVASLDVLPENEALLRESLTRALEHGKGVVHVLSELTGLKAAMMAGAPTSGIGRVQVFSTLRACPVCSTSYAELDPRLFSYNSKHGWCPDCVGTGVKLTKDQRKVYDDSVLGDDQKGREQTFAEPEAEDVGDVACPTCEGTRLNATARAVLFDGGVAAPRPLPLPEGAREQDSESDFLPLPQAEEGRGKSVIGITELARMSVTDIRQWFEGLELAGRDAEIARDLVPEIRSRLEFLEEVGLGYLTLDRGAPTLSGGEAQRIRLAAQLGSNLQGVCYVLDEPTIGLHARDNQILLNALHKLGEKGNTLVVVEHDEDTIRRADHIIDIGPSAGKRGGRLVAEGTVADIQAAGNSQTGRYLRDAIKHPLQARRPVAGEDGAPAWLTVHGANLHNLQDITAALPLHRLVAISGVSGSGKSTLARDVLLANVHAIVVQRMTKAGRDADAAGKRPAWTGSRSVTGYETIDRVLEVDQTPIGKTPRSCPATYIGFWDTIRKLFADTLEAKARGYGPARFSFNTGEGRCPGCDGAGVRTIEMSFLPDVKVPCEVCHGARFNPETLAVSWRGKSIGEVLQMEVDEAVEFFAAMPNISHPLQLLKDVGLGYLTLGQPSPTLSGGEAQRIKLVTELSKVRDDITRRGNKAPHTLYVLDEPTVGLHMADVEKLIHVLHRLVNGGHSVVVIEHDLDVIAEADWIIDLGPEGGNAGGRIVAAAPPEEVVQLGTHTGQALAPVLAR</sequence>
<dbReference type="InterPro" id="IPR041102">
    <property type="entry name" value="UvrA_inter"/>
</dbReference>
<feature type="region of interest" description="Disordered" evidence="17">
    <location>
        <begin position="1424"/>
        <end position="1445"/>
    </location>
</feature>
<keyword evidence="13" id="KW-0234">DNA repair</keyword>
<dbReference type="SMART" id="SM00382">
    <property type="entry name" value="AAA"/>
    <property type="match status" value="4"/>
</dbReference>
<organism evidence="19 20">
    <name type="scientific">Variovorax humicola</name>
    <dbReference type="NCBI Taxonomy" id="1769758"/>
    <lineage>
        <taxon>Bacteria</taxon>
        <taxon>Pseudomonadati</taxon>
        <taxon>Pseudomonadota</taxon>
        <taxon>Betaproteobacteria</taxon>
        <taxon>Burkholderiales</taxon>
        <taxon>Comamonadaceae</taxon>
        <taxon>Variovorax</taxon>
    </lineage>
</organism>
<gene>
    <name evidence="19" type="ORF">WKW80_18100</name>
</gene>
<dbReference type="Gene3D" id="3.30.1490.20">
    <property type="entry name" value="ATP-grasp fold, A domain"/>
    <property type="match status" value="1"/>
</dbReference>
<evidence type="ECO:0000256" key="16">
    <source>
        <dbReference type="ARBA" id="ARBA00042156"/>
    </source>
</evidence>
<keyword evidence="12" id="KW-0238">DNA-binding</keyword>
<keyword evidence="6" id="KW-0227">DNA damage</keyword>
<feature type="domain" description="AAA+ ATPase" evidence="18">
    <location>
        <begin position="25"/>
        <end position="647"/>
    </location>
</feature>
<keyword evidence="8" id="KW-0863">Zinc-finger</keyword>
<keyword evidence="20" id="KW-1185">Reference proteome</keyword>
<dbReference type="InterPro" id="IPR041552">
    <property type="entry name" value="UvrA_DNA-bd"/>
</dbReference>
<dbReference type="RefSeq" id="WP_340364949.1">
    <property type="nucleotide sequence ID" value="NZ_JBBKZV010000010.1"/>
</dbReference>
<feature type="domain" description="AAA+ ATPase" evidence="18">
    <location>
        <begin position="1664"/>
        <end position="1959"/>
    </location>
</feature>
<name>A0ABU8W1K5_9BURK</name>
<feature type="region of interest" description="Disordered" evidence="17">
    <location>
        <begin position="267"/>
        <end position="295"/>
    </location>
</feature>
<dbReference type="Gene3D" id="1.10.8.280">
    <property type="entry name" value="ABC transporter ATPase domain-like"/>
    <property type="match status" value="1"/>
</dbReference>
<protein>
    <recommendedName>
        <fullName evidence="15">UvrABC system protein A</fullName>
    </recommendedName>
    <alternativeName>
        <fullName evidence="16">Excinuclease ABC subunit A</fullName>
    </alternativeName>
</protein>
<dbReference type="Pfam" id="PF17760">
    <property type="entry name" value="UvrA_inter"/>
    <property type="match status" value="2"/>
</dbReference>
<dbReference type="InterPro" id="IPR003593">
    <property type="entry name" value="AAA+_ATPase"/>
</dbReference>
<dbReference type="InterPro" id="IPR017871">
    <property type="entry name" value="ABC_transporter-like_CS"/>
</dbReference>
<dbReference type="InterPro" id="IPR013815">
    <property type="entry name" value="ATP_grasp_subdomain_1"/>
</dbReference>
<keyword evidence="11" id="KW-0267">Excision nuclease</keyword>
<evidence type="ECO:0000256" key="14">
    <source>
        <dbReference type="ARBA" id="ARBA00038000"/>
    </source>
</evidence>
<dbReference type="SUPFAM" id="SSF52540">
    <property type="entry name" value="P-loop containing nucleoside triphosphate hydrolases"/>
    <property type="match status" value="4"/>
</dbReference>
<evidence type="ECO:0000256" key="4">
    <source>
        <dbReference type="ARBA" id="ARBA00022737"/>
    </source>
</evidence>
<dbReference type="Gene3D" id="3.40.50.300">
    <property type="entry name" value="P-loop containing nucleotide triphosphate hydrolases"/>
    <property type="match status" value="5"/>
</dbReference>
<comment type="subcellular location">
    <subcellularLocation>
        <location evidence="1">Cytoplasm</location>
    </subcellularLocation>
</comment>
<keyword evidence="9" id="KW-0862">Zinc</keyword>
<feature type="domain" description="AAA+ ATPase" evidence="18">
    <location>
        <begin position="1084"/>
        <end position="1593"/>
    </location>
</feature>
<keyword evidence="3" id="KW-0479">Metal-binding</keyword>
<evidence type="ECO:0000256" key="1">
    <source>
        <dbReference type="ARBA" id="ARBA00004496"/>
    </source>
</evidence>
<keyword evidence="2" id="KW-0963">Cytoplasm</keyword>
<evidence type="ECO:0000256" key="11">
    <source>
        <dbReference type="ARBA" id="ARBA00022881"/>
    </source>
</evidence>
<dbReference type="Pfam" id="PF17755">
    <property type="entry name" value="UvrA_DNA-bind"/>
    <property type="match status" value="1"/>
</dbReference>
<evidence type="ECO:0000256" key="8">
    <source>
        <dbReference type="ARBA" id="ARBA00022771"/>
    </source>
</evidence>
<evidence type="ECO:0000256" key="2">
    <source>
        <dbReference type="ARBA" id="ARBA00022490"/>
    </source>
</evidence>
<dbReference type="EMBL" id="JBBKZV010000010">
    <property type="protein sequence ID" value="MEJ8823917.1"/>
    <property type="molecule type" value="Genomic_DNA"/>
</dbReference>
<evidence type="ECO:0000256" key="13">
    <source>
        <dbReference type="ARBA" id="ARBA00023204"/>
    </source>
</evidence>
<evidence type="ECO:0000256" key="6">
    <source>
        <dbReference type="ARBA" id="ARBA00022763"/>
    </source>
</evidence>
<evidence type="ECO:0000313" key="20">
    <source>
        <dbReference type="Proteomes" id="UP001363010"/>
    </source>
</evidence>
<evidence type="ECO:0000313" key="19">
    <source>
        <dbReference type="EMBL" id="MEJ8823917.1"/>
    </source>
</evidence>
<keyword evidence="5" id="KW-0547">Nucleotide-binding</keyword>
<keyword evidence="4" id="KW-0677">Repeat</keyword>
<keyword evidence="10" id="KW-0067">ATP-binding</keyword>
<dbReference type="InterPro" id="IPR027417">
    <property type="entry name" value="P-loop_NTPase"/>
</dbReference>
<evidence type="ECO:0000256" key="10">
    <source>
        <dbReference type="ARBA" id="ARBA00022840"/>
    </source>
</evidence>
<evidence type="ECO:0000256" key="17">
    <source>
        <dbReference type="SAM" id="MobiDB-lite"/>
    </source>
</evidence>
<feature type="domain" description="AAA+ ATPase" evidence="18">
    <location>
        <begin position="714"/>
        <end position="1002"/>
    </location>
</feature>
<evidence type="ECO:0000256" key="12">
    <source>
        <dbReference type="ARBA" id="ARBA00023125"/>
    </source>
</evidence>
<keyword evidence="7" id="KW-0228">DNA excision</keyword>
<evidence type="ECO:0000256" key="3">
    <source>
        <dbReference type="ARBA" id="ARBA00022723"/>
    </source>
</evidence>
<evidence type="ECO:0000259" key="18">
    <source>
        <dbReference type="SMART" id="SM00382"/>
    </source>
</evidence>
<feature type="region of interest" description="Disordered" evidence="17">
    <location>
        <begin position="149"/>
        <end position="172"/>
    </location>
</feature>
<dbReference type="Gene3D" id="3.30.190.20">
    <property type="match status" value="1"/>
</dbReference>
<evidence type="ECO:0000256" key="9">
    <source>
        <dbReference type="ARBA" id="ARBA00022833"/>
    </source>
</evidence>
<dbReference type="PROSITE" id="PS00211">
    <property type="entry name" value="ABC_TRANSPORTER_1"/>
    <property type="match status" value="3"/>
</dbReference>
<reference evidence="19 20" key="1">
    <citation type="submission" date="2024-03" db="EMBL/GenBank/DDBJ databases">
        <title>Novel species of the genus Variovorax.</title>
        <authorList>
            <person name="Liu Q."/>
            <person name="Xin Y.-H."/>
        </authorList>
    </citation>
    <scope>NUCLEOTIDE SEQUENCE [LARGE SCALE GENOMIC DNA]</scope>
    <source>
        <strain evidence="19 20">KACC 18501</strain>
    </source>
</reference>
<accession>A0ABU8W1K5</accession>
<dbReference type="PANTHER" id="PTHR43152:SF3">
    <property type="entry name" value="UVRABC SYSTEM PROTEIN A"/>
    <property type="match status" value="1"/>
</dbReference>
<dbReference type="Proteomes" id="UP001363010">
    <property type="component" value="Unassembled WGS sequence"/>
</dbReference>
<comment type="similarity">
    <text evidence="14">Belongs to the ABC transporter superfamily. UvrA family.</text>
</comment>
<dbReference type="PANTHER" id="PTHR43152">
    <property type="entry name" value="UVRABC SYSTEM PROTEIN A"/>
    <property type="match status" value="1"/>
</dbReference>